<name>A0ABU4MAH1_9ACTN</name>
<comment type="caution">
    <text evidence="2">The sequence shown here is derived from an EMBL/GenBank/DDBJ whole genome shotgun (WGS) entry which is preliminary data.</text>
</comment>
<reference evidence="2 3" key="1">
    <citation type="journal article" date="2023" name="Microb. Genom.">
        <title>Mesoterricola silvestris gen. nov., sp. nov., Mesoterricola sediminis sp. nov., Geothrix oryzae sp. nov., Geothrix edaphica sp. nov., Geothrix rubra sp. nov., and Geothrix limicola sp. nov., six novel members of Acidobacteriota isolated from soils.</title>
        <authorList>
            <person name="Weisberg A.J."/>
            <person name="Pearce E."/>
            <person name="Kramer C.G."/>
            <person name="Chang J.H."/>
            <person name="Clarke C.R."/>
        </authorList>
    </citation>
    <scope>NUCLEOTIDE SEQUENCE [LARGE SCALE GENOMIC DNA]</scope>
    <source>
        <strain evidence="2 3">NB05-1H</strain>
    </source>
</reference>
<feature type="region of interest" description="Disordered" evidence="1">
    <location>
        <begin position="1"/>
        <end position="33"/>
    </location>
</feature>
<dbReference type="RefSeq" id="WP_143576677.1">
    <property type="nucleotide sequence ID" value="NZ_JARAWP010000035.1"/>
</dbReference>
<proteinExistence type="predicted"/>
<feature type="compositionally biased region" description="Polar residues" evidence="1">
    <location>
        <begin position="1"/>
        <end position="10"/>
    </location>
</feature>
<dbReference type="Proteomes" id="UP001272987">
    <property type="component" value="Unassembled WGS sequence"/>
</dbReference>
<evidence type="ECO:0000313" key="2">
    <source>
        <dbReference type="EMBL" id="MDX3024489.1"/>
    </source>
</evidence>
<gene>
    <name evidence="2" type="ORF">PV666_42430</name>
</gene>
<protein>
    <submittedName>
        <fullName evidence="2">Uncharacterized protein</fullName>
    </submittedName>
</protein>
<feature type="compositionally biased region" description="Low complexity" evidence="1">
    <location>
        <begin position="21"/>
        <end position="33"/>
    </location>
</feature>
<organism evidence="2 3">
    <name type="scientific">Streptomyces acidiscabies</name>
    <dbReference type="NCBI Taxonomy" id="42234"/>
    <lineage>
        <taxon>Bacteria</taxon>
        <taxon>Bacillati</taxon>
        <taxon>Actinomycetota</taxon>
        <taxon>Actinomycetes</taxon>
        <taxon>Kitasatosporales</taxon>
        <taxon>Streptomycetaceae</taxon>
        <taxon>Streptomyces</taxon>
    </lineage>
</organism>
<keyword evidence="3" id="KW-1185">Reference proteome</keyword>
<evidence type="ECO:0000313" key="3">
    <source>
        <dbReference type="Proteomes" id="UP001272987"/>
    </source>
</evidence>
<dbReference type="EMBL" id="JARAWP010000035">
    <property type="protein sequence ID" value="MDX3024489.1"/>
    <property type="molecule type" value="Genomic_DNA"/>
</dbReference>
<evidence type="ECO:0000256" key="1">
    <source>
        <dbReference type="SAM" id="MobiDB-lite"/>
    </source>
</evidence>
<accession>A0ABU4MAH1</accession>
<sequence length="86" mass="8872">MAGLSVSTIWSPRRASSARIGRAVTPPARPGRTAAATVRLLTARSPEPGMMPAPTGGVCGSCVFPMARQITAPAPEGECARRPETN</sequence>